<evidence type="ECO:0000259" key="2">
    <source>
        <dbReference type="PROSITE" id="PS50053"/>
    </source>
</evidence>
<feature type="compositionally biased region" description="Acidic residues" evidence="1">
    <location>
        <begin position="42"/>
        <end position="52"/>
    </location>
</feature>
<reference evidence="4" key="1">
    <citation type="journal article" date="2019" name="Nat. Commun.">
        <title>Expansion of phycobilisome linker gene families in mesophilic red algae.</title>
        <authorList>
            <person name="Lee J."/>
            <person name="Kim D."/>
            <person name="Bhattacharya D."/>
            <person name="Yoon H.S."/>
        </authorList>
    </citation>
    <scope>NUCLEOTIDE SEQUENCE [LARGE SCALE GENOMIC DNA]</scope>
    <source>
        <strain evidence="4">CCMP 1328</strain>
    </source>
</reference>
<dbReference type="Gene3D" id="3.10.20.90">
    <property type="entry name" value="Phosphatidylinositol 3-kinase Catalytic Subunit, Chain A, domain 1"/>
    <property type="match status" value="1"/>
</dbReference>
<dbReference type="SUPFAM" id="SSF54236">
    <property type="entry name" value="Ubiquitin-like"/>
    <property type="match status" value="1"/>
</dbReference>
<dbReference type="PANTHER" id="PTHR47813">
    <property type="entry name" value="UBIQUITIN-LIKE SUPERFAMILY PROTEIN"/>
    <property type="match status" value="1"/>
</dbReference>
<feature type="region of interest" description="Disordered" evidence="1">
    <location>
        <begin position="1"/>
        <end position="90"/>
    </location>
</feature>
<dbReference type="InterPro" id="IPR029071">
    <property type="entry name" value="Ubiquitin-like_domsf"/>
</dbReference>
<keyword evidence="4" id="KW-1185">Reference proteome</keyword>
<dbReference type="Pfam" id="PF11976">
    <property type="entry name" value="Rad60-SLD"/>
    <property type="match status" value="1"/>
</dbReference>
<evidence type="ECO:0000256" key="1">
    <source>
        <dbReference type="SAM" id="MobiDB-lite"/>
    </source>
</evidence>
<dbReference type="InterPro" id="IPR022617">
    <property type="entry name" value="Rad60/SUMO-like_dom"/>
</dbReference>
<comment type="caution">
    <text evidence="3">The sequence shown here is derived from an EMBL/GenBank/DDBJ whole genome shotgun (WGS) entry which is preliminary data.</text>
</comment>
<evidence type="ECO:0000313" key="4">
    <source>
        <dbReference type="Proteomes" id="UP000324585"/>
    </source>
</evidence>
<dbReference type="EMBL" id="VRMN01000001">
    <property type="protein sequence ID" value="KAA8498316.1"/>
    <property type="molecule type" value="Genomic_DNA"/>
</dbReference>
<name>A0A5J4Z3V2_PORPP</name>
<organism evidence="3 4">
    <name type="scientific">Porphyridium purpureum</name>
    <name type="common">Red alga</name>
    <name type="synonym">Porphyridium cruentum</name>
    <dbReference type="NCBI Taxonomy" id="35688"/>
    <lineage>
        <taxon>Eukaryota</taxon>
        <taxon>Rhodophyta</taxon>
        <taxon>Bangiophyceae</taxon>
        <taxon>Porphyridiales</taxon>
        <taxon>Porphyridiaceae</taxon>
        <taxon>Porphyridium</taxon>
    </lineage>
</organism>
<feature type="compositionally biased region" description="Low complexity" evidence="1">
    <location>
        <begin position="74"/>
        <end position="84"/>
    </location>
</feature>
<dbReference type="PROSITE" id="PS50053">
    <property type="entry name" value="UBIQUITIN_2"/>
    <property type="match status" value="1"/>
</dbReference>
<feature type="region of interest" description="Disordered" evidence="1">
    <location>
        <begin position="144"/>
        <end position="184"/>
    </location>
</feature>
<dbReference type="OMA" id="RRRNYTH"/>
<dbReference type="Proteomes" id="UP000324585">
    <property type="component" value="Unassembled WGS sequence"/>
</dbReference>
<sequence>MAASGASKHDDSSDSDGSENVFLAEDEPKPTVEGQQRAVVSDTEDDDNSDDFGDCRPPARRRKRRRNYTHGGTAAPTQAACAAASNESGDARIVNVDARIIDVDADELDVTGNDALEPPPNALCASSMLQLAEMRRVRRQVEEERRAREERRRNEAVAEAHDESAPGSDEDEDEDGHAAGSQAEAHIRIKARFDDGSDMVFRMSCSDAFAKMEQAIAARKGVDLAKVRLEFDGMVIGSDQTPTSLDLEDDDLIDIILLSDK</sequence>
<dbReference type="AlphaFoldDB" id="A0A5J4Z3V2"/>
<dbReference type="CDD" id="cd01763">
    <property type="entry name" value="Ubl_SUMO_like"/>
    <property type="match status" value="1"/>
</dbReference>
<feature type="domain" description="Ubiquitin-like" evidence="2">
    <location>
        <begin position="187"/>
        <end position="257"/>
    </location>
</feature>
<proteinExistence type="predicted"/>
<feature type="compositionally biased region" description="Basic and acidic residues" evidence="1">
    <location>
        <begin position="144"/>
        <end position="164"/>
    </location>
</feature>
<protein>
    <submittedName>
        <fullName evidence="3">Small ubiquitin-related modifier</fullName>
    </submittedName>
</protein>
<gene>
    <name evidence="3" type="ORF">FVE85_5901</name>
</gene>
<dbReference type="PANTHER" id="PTHR47813:SF2">
    <property type="entry name" value="UBIQUITIN-LIKE SUPERFAMILY PROTEIN"/>
    <property type="match status" value="1"/>
</dbReference>
<dbReference type="InterPro" id="IPR000626">
    <property type="entry name" value="Ubiquitin-like_dom"/>
</dbReference>
<evidence type="ECO:0000313" key="3">
    <source>
        <dbReference type="EMBL" id="KAA8498316.1"/>
    </source>
</evidence>
<accession>A0A5J4Z3V2</accession>
<feature type="compositionally biased region" description="Basic residues" evidence="1">
    <location>
        <begin position="58"/>
        <end position="68"/>
    </location>
</feature>